<proteinExistence type="predicted"/>
<name>A0A8R1ERH4_CAEJA</name>
<organism evidence="1 2">
    <name type="scientific">Caenorhabditis japonica</name>
    <dbReference type="NCBI Taxonomy" id="281687"/>
    <lineage>
        <taxon>Eukaryota</taxon>
        <taxon>Metazoa</taxon>
        <taxon>Ecdysozoa</taxon>
        <taxon>Nematoda</taxon>
        <taxon>Chromadorea</taxon>
        <taxon>Rhabditida</taxon>
        <taxon>Rhabditina</taxon>
        <taxon>Rhabditomorpha</taxon>
        <taxon>Rhabditoidea</taxon>
        <taxon>Rhabditidae</taxon>
        <taxon>Peloderinae</taxon>
        <taxon>Caenorhabditis</taxon>
    </lineage>
</organism>
<dbReference type="EnsemblMetazoa" id="CJA38855.1">
    <property type="protein sequence ID" value="CJA38855.1"/>
    <property type="gene ID" value="WBGene00214702"/>
</dbReference>
<keyword evidence="2" id="KW-1185">Reference proteome</keyword>
<sequence length="50" mass="5759">PVTIDGITRTSDFETGRHVICEYHKLPILAKGEGFIYGFRWTLENQIHVV</sequence>
<reference evidence="1" key="2">
    <citation type="submission" date="2022-06" db="UniProtKB">
        <authorList>
            <consortium name="EnsemblMetazoa"/>
        </authorList>
    </citation>
    <scope>IDENTIFICATION</scope>
    <source>
        <strain evidence="1">DF5081</strain>
    </source>
</reference>
<dbReference type="AlphaFoldDB" id="A0A8R1ERH4"/>
<protein>
    <submittedName>
        <fullName evidence="1">Uncharacterized protein</fullName>
    </submittedName>
</protein>
<evidence type="ECO:0000313" key="1">
    <source>
        <dbReference type="EnsemblMetazoa" id="CJA38855.1"/>
    </source>
</evidence>
<accession>A0A8R1ERH4</accession>
<dbReference type="Proteomes" id="UP000005237">
    <property type="component" value="Unassembled WGS sequence"/>
</dbReference>
<evidence type="ECO:0000313" key="2">
    <source>
        <dbReference type="Proteomes" id="UP000005237"/>
    </source>
</evidence>
<reference evidence="2" key="1">
    <citation type="submission" date="2010-08" db="EMBL/GenBank/DDBJ databases">
        <authorList>
            <consortium name="Caenorhabditis japonica Sequencing Consortium"/>
            <person name="Wilson R.K."/>
        </authorList>
    </citation>
    <scope>NUCLEOTIDE SEQUENCE [LARGE SCALE GENOMIC DNA]</scope>
    <source>
        <strain evidence="2">DF5081</strain>
    </source>
</reference>